<name>A0ABY6CK84_9BACT</name>
<organism evidence="1 2">
    <name type="scientific">Reichenbachiella agarivorans</name>
    <dbReference type="NCBI Taxonomy" id="2979464"/>
    <lineage>
        <taxon>Bacteria</taxon>
        <taxon>Pseudomonadati</taxon>
        <taxon>Bacteroidota</taxon>
        <taxon>Cytophagia</taxon>
        <taxon>Cytophagales</taxon>
        <taxon>Reichenbachiellaceae</taxon>
        <taxon>Reichenbachiella</taxon>
    </lineage>
</organism>
<dbReference type="RefSeq" id="WP_262308372.1">
    <property type="nucleotide sequence ID" value="NZ_CP106679.1"/>
</dbReference>
<accession>A0ABY6CK84</accession>
<dbReference type="SUPFAM" id="SSF53474">
    <property type="entry name" value="alpha/beta-Hydrolases"/>
    <property type="match status" value="1"/>
</dbReference>
<dbReference type="EMBL" id="CP106679">
    <property type="protein sequence ID" value="UXP30926.1"/>
    <property type="molecule type" value="Genomic_DNA"/>
</dbReference>
<dbReference type="Gene3D" id="3.40.50.1820">
    <property type="entry name" value="alpha/beta hydrolase"/>
    <property type="match status" value="1"/>
</dbReference>
<keyword evidence="1" id="KW-0378">Hydrolase</keyword>
<proteinExistence type="predicted"/>
<dbReference type="InterPro" id="IPR029058">
    <property type="entry name" value="AB_hydrolase_fold"/>
</dbReference>
<evidence type="ECO:0000313" key="2">
    <source>
        <dbReference type="Proteomes" id="UP001065174"/>
    </source>
</evidence>
<dbReference type="GO" id="GO:0016787">
    <property type="term" value="F:hydrolase activity"/>
    <property type="evidence" value="ECO:0007669"/>
    <property type="project" value="UniProtKB-KW"/>
</dbReference>
<evidence type="ECO:0000313" key="1">
    <source>
        <dbReference type="EMBL" id="UXP30926.1"/>
    </source>
</evidence>
<protein>
    <submittedName>
        <fullName evidence="1">Serine hydrolase family protein</fullName>
    </submittedName>
</protein>
<dbReference type="Proteomes" id="UP001065174">
    <property type="component" value="Chromosome"/>
</dbReference>
<sequence>MIEKHRVTITTQATFHTLNQLTDTTQRIWIVCHGHGQLAEDFVLPFQFLDSKTNFVIALEGLSKFYLRGNQKVGASWMTKENRDMEIKNQTAYARTVLETLLGDRRIDQFEMVLLGFSQGASAIWRLAVHLQIPFSHLIHWAGSFPPELDYDDFDFLSRDAKVHGVLGDQDNYYDEEVFGLEINKIEKATGIKPVLFSYAGKHTVEQEALESLVLTF</sequence>
<reference evidence="1" key="1">
    <citation type="submission" date="2022-09" db="EMBL/GenBank/DDBJ databases">
        <title>Comparative genomics and taxonomic characterization of three novel marine species of genus Reichenbachiella exhibiting antioxidant and polysaccharide degradation activities.</title>
        <authorList>
            <person name="Muhammad N."/>
            <person name="Lee Y.-J."/>
            <person name="Ko J."/>
            <person name="Kim S.-G."/>
        </authorList>
    </citation>
    <scope>NUCLEOTIDE SEQUENCE</scope>
    <source>
        <strain evidence="1">BKB1-1</strain>
    </source>
</reference>
<gene>
    <name evidence="1" type="ORF">N6H18_11245</name>
</gene>
<keyword evidence="2" id="KW-1185">Reference proteome</keyword>